<reference evidence="2 3" key="1">
    <citation type="submission" date="2017-02" db="EMBL/GenBank/DDBJ databases">
        <title>Genomic diversity within the haloalkaliphilic genus Thioalkalivibrio.</title>
        <authorList>
            <person name="Ahn A.-C."/>
            <person name="Meier-Kolthoff J."/>
            <person name="Overmars L."/>
            <person name="Richter M."/>
            <person name="Woyke T."/>
            <person name="Sorokin D.Y."/>
            <person name="Muyzer G."/>
        </authorList>
    </citation>
    <scope>NUCLEOTIDE SEQUENCE [LARGE SCALE GENOMIC DNA]</scope>
    <source>
        <strain evidence="2 3">ALJD</strain>
    </source>
</reference>
<comment type="caution">
    <text evidence="2">The sequence shown here is derived from an EMBL/GenBank/DDBJ whole genome shotgun (WGS) entry which is preliminary data.</text>
</comment>
<evidence type="ECO:0000313" key="3">
    <source>
        <dbReference type="Proteomes" id="UP000189462"/>
    </source>
</evidence>
<evidence type="ECO:0000259" key="1">
    <source>
        <dbReference type="Pfam" id="PF12680"/>
    </source>
</evidence>
<dbReference type="EMBL" id="MVBK01000033">
    <property type="protein sequence ID" value="OOG25921.1"/>
    <property type="molecule type" value="Genomic_DNA"/>
</dbReference>
<evidence type="ECO:0000313" key="2">
    <source>
        <dbReference type="EMBL" id="OOG25921.1"/>
    </source>
</evidence>
<dbReference type="Proteomes" id="UP000189462">
    <property type="component" value="Unassembled WGS sequence"/>
</dbReference>
<name>A0A1V3NLJ6_9GAMM</name>
<proteinExistence type="predicted"/>
<dbReference type="AlphaFoldDB" id="A0A1V3NLJ6"/>
<dbReference type="STRING" id="108003.B1C78_05575"/>
<dbReference type="OrthoDB" id="1115105at2"/>
<organism evidence="2 3">
    <name type="scientific">Thioalkalivibrio denitrificans</name>
    <dbReference type="NCBI Taxonomy" id="108003"/>
    <lineage>
        <taxon>Bacteria</taxon>
        <taxon>Pseudomonadati</taxon>
        <taxon>Pseudomonadota</taxon>
        <taxon>Gammaproteobacteria</taxon>
        <taxon>Chromatiales</taxon>
        <taxon>Ectothiorhodospiraceae</taxon>
        <taxon>Thioalkalivibrio</taxon>
    </lineage>
</organism>
<dbReference type="InterPro" id="IPR037401">
    <property type="entry name" value="SnoaL-like"/>
</dbReference>
<dbReference type="RefSeq" id="WP_077278156.1">
    <property type="nucleotide sequence ID" value="NZ_MVBK01000033.1"/>
</dbReference>
<dbReference type="Pfam" id="PF12680">
    <property type="entry name" value="SnoaL_2"/>
    <property type="match status" value="1"/>
</dbReference>
<sequence>MTDTDLDRRLADYARFFEALTPEGLGELDAYFTPDARFRDPFNDVRGVPDIRGVFEHMYRVCPEPRFRVLERARTGNIALIRWRFTDGAAAGRRMALNIEGVSRVQFDARGRVVEHVDYWDAAAQVYERIPVLGGILRLLRRRLSASGRA</sequence>
<dbReference type="InterPro" id="IPR032710">
    <property type="entry name" value="NTF2-like_dom_sf"/>
</dbReference>
<gene>
    <name evidence="2" type="ORF">B1C78_05575</name>
</gene>
<feature type="domain" description="SnoaL-like" evidence="1">
    <location>
        <begin position="14"/>
        <end position="116"/>
    </location>
</feature>
<dbReference type="SUPFAM" id="SSF54427">
    <property type="entry name" value="NTF2-like"/>
    <property type="match status" value="1"/>
</dbReference>
<dbReference type="Gene3D" id="3.10.450.50">
    <property type="match status" value="1"/>
</dbReference>
<protein>
    <recommendedName>
        <fullName evidence="1">SnoaL-like domain-containing protein</fullName>
    </recommendedName>
</protein>
<accession>A0A1V3NLJ6</accession>
<keyword evidence="3" id="KW-1185">Reference proteome</keyword>